<dbReference type="GO" id="GO:0005737">
    <property type="term" value="C:cytoplasm"/>
    <property type="evidence" value="ECO:0007669"/>
    <property type="project" value="TreeGrafter"/>
</dbReference>
<dbReference type="EMBL" id="SIXH01000083">
    <property type="protein sequence ID" value="TBO59380.1"/>
    <property type="molecule type" value="Genomic_DNA"/>
</dbReference>
<dbReference type="Pfam" id="PF01266">
    <property type="entry name" value="DAO"/>
    <property type="match status" value="1"/>
</dbReference>
<sequence>MAETAGPHPAAAAGSHPAAAAGPLRVAVVGPFSGPRAAWGELLTRAADAHRDRGIAWERHDDRGDAGRAAAVAEAVTGDGGYAAVVGHFNSIGAGHALPVYRRAGLPLLLPLATAPGLLRGGGGGALRWCPLDTGQPAALRRATEATGTPAVADDGTDYGRRLAERFRAAWRTAPPVRRDGPAALVVCGTHFGAAATARRLRTAGFAGRLLFTDDCAVAEFAGLLGADEARDARVVRLRGGPYTHVDAAFGCLVRALAGAPGARGGRLLAALRAHAGLAFDADGDPVDADSAAGWEVVPVLRAASPAAGPAPGPDVVVVGAGVVGAATAAHLAEAGLSVAMTAPGPGTASATDWSGGLVRAYEPDPAMRALAVRSHGLLWGNPAGQSAACGFRRTGSLVLLGAGDVEEAERGLAQLRDAGVTADLLGPAEVRDRWPDLAADGIAGAVWEPGGGYADPPATAAHYRTRALRYGATLLPGPVVALETHPRGVRAVTPAGAVTARCAVVAAGSGTPALLGDRLPVRPGRGAPRTKRIRYAFFDLGGRRLPAVSDLTTGMWGRPQTGGPAAGGHLTGRPVDEWDVPAAGGGQLTGEEIAHIRSGAVRRWPWIGQARYLLGRFGADLYHPDGPFLGPLPGEPRVVVAACWSGAGFKTAPGAAAEAAAAVRRLLRTDHADPTGTADTGQPVPPAPTEVIR</sequence>
<dbReference type="InterPro" id="IPR036188">
    <property type="entry name" value="FAD/NAD-bd_sf"/>
</dbReference>
<reference evidence="7 8" key="1">
    <citation type="submission" date="2019-02" db="EMBL/GenBank/DDBJ databases">
        <title>Draft Genome Sequence of Streptomyces sp. AM-2504, identified by 16S rRNA comparative analysis as a Streptomyces Kasugaensis strain.</title>
        <authorList>
            <person name="Napolioni V."/>
            <person name="Giuliodori A.M."/>
            <person name="Spurio R."/>
            <person name="Fabbretti A."/>
        </authorList>
    </citation>
    <scope>NUCLEOTIDE SEQUENCE [LARGE SCALE GENOMIC DNA]</scope>
    <source>
        <strain evidence="7 8">AM-2504</strain>
    </source>
</reference>
<feature type="compositionally biased region" description="Pro residues" evidence="4">
    <location>
        <begin position="684"/>
        <end position="694"/>
    </location>
</feature>
<dbReference type="InterPro" id="IPR028082">
    <property type="entry name" value="Peripla_BP_I"/>
</dbReference>
<dbReference type="InterPro" id="IPR006076">
    <property type="entry name" value="FAD-dep_OxRdtase"/>
</dbReference>
<protein>
    <submittedName>
        <fullName evidence="7">FAD-dependent oxidoreductase</fullName>
    </submittedName>
</protein>
<accession>A0A4Q9HYI3</accession>
<dbReference type="Pfam" id="PF13458">
    <property type="entry name" value="Peripla_BP_6"/>
    <property type="match status" value="1"/>
</dbReference>
<organism evidence="7 8">
    <name type="scientific">Streptomyces kasugaensis</name>
    <dbReference type="NCBI Taxonomy" id="1946"/>
    <lineage>
        <taxon>Bacteria</taxon>
        <taxon>Bacillati</taxon>
        <taxon>Actinomycetota</taxon>
        <taxon>Actinomycetes</taxon>
        <taxon>Kitasatosporales</taxon>
        <taxon>Streptomycetaceae</taxon>
        <taxon>Streptomyces</taxon>
    </lineage>
</organism>
<keyword evidence="2" id="KW-0732">Signal</keyword>
<evidence type="ECO:0000313" key="8">
    <source>
        <dbReference type="Proteomes" id="UP000292452"/>
    </source>
</evidence>
<dbReference type="GO" id="GO:0016491">
    <property type="term" value="F:oxidoreductase activity"/>
    <property type="evidence" value="ECO:0007669"/>
    <property type="project" value="UniProtKB-KW"/>
</dbReference>
<dbReference type="AlphaFoldDB" id="A0A4Q9HYI3"/>
<dbReference type="Gene3D" id="3.30.9.10">
    <property type="entry name" value="D-Amino Acid Oxidase, subunit A, domain 2"/>
    <property type="match status" value="1"/>
</dbReference>
<dbReference type="Proteomes" id="UP000292452">
    <property type="component" value="Unassembled WGS sequence"/>
</dbReference>
<feature type="domain" description="Leucine-binding protein" evidence="6">
    <location>
        <begin position="23"/>
        <end position="174"/>
    </location>
</feature>
<dbReference type="InterPro" id="IPR028081">
    <property type="entry name" value="Leu-bd"/>
</dbReference>
<proteinExistence type="inferred from homology"/>
<evidence type="ECO:0000256" key="1">
    <source>
        <dbReference type="ARBA" id="ARBA00010062"/>
    </source>
</evidence>
<comment type="caution">
    <text evidence="7">The sequence shown here is derived from an EMBL/GenBank/DDBJ whole genome shotgun (WGS) entry which is preliminary data.</text>
</comment>
<keyword evidence="3" id="KW-0560">Oxidoreductase</keyword>
<keyword evidence="8" id="KW-1185">Reference proteome</keyword>
<feature type="region of interest" description="Disordered" evidence="4">
    <location>
        <begin position="672"/>
        <end position="694"/>
    </location>
</feature>
<evidence type="ECO:0000256" key="4">
    <source>
        <dbReference type="SAM" id="MobiDB-lite"/>
    </source>
</evidence>
<evidence type="ECO:0000256" key="3">
    <source>
        <dbReference type="ARBA" id="ARBA00023002"/>
    </source>
</evidence>
<dbReference type="RefSeq" id="WP_131123232.1">
    <property type="nucleotide sequence ID" value="NZ_SIXH01000083.1"/>
</dbReference>
<comment type="similarity">
    <text evidence="1">Belongs to the leucine-binding protein family.</text>
</comment>
<evidence type="ECO:0000256" key="2">
    <source>
        <dbReference type="ARBA" id="ARBA00022729"/>
    </source>
</evidence>
<dbReference type="Gene3D" id="3.40.50.2300">
    <property type="match status" value="1"/>
</dbReference>
<dbReference type="PANTHER" id="PTHR13847:SF287">
    <property type="entry name" value="FAD-DEPENDENT OXIDOREDUCTASE DOMAIN-CONTAINING PROTEIN 1"/>
    <property type="match status" value="1"/>
</dbReference>
<evidence type="ECO:0000259" key="6">
    <source>
        <dbReference type="Pfam" id="PF13458"/>
    </source>
</evidence>
<feature type="domain" description="FAD dependent oxidoreductase" evidence="5">
    <location>
        <begin position="315"/>
        <end position="662"/>
    </location>
</feature>
<evidence type="ECO:0000313" key="7">
    <source>
        <dbReference type="EMBL" id="TBO59380.1"/>
    </source>
</evidence>
<dbReference type="PANTHER" id="PTHR13847">
    <property type="entry name" value="SARCOSINE DEHYDROGENASE-RELATED"/>
    <property type="match status" value="1"/>
</dbReference>
<dbReference type="SUPFAM" id="SSF53822">
    <property type="entry name" value="Periplasmic binding protein-like I"/>
    <property type="match status" value="1"/>
</dbReference>
<evidence type="ECO:0000259" key="5">
    <source>
        <dbReference type="Pfam" id="PF01266"/>
    </source>
</evidence>
<dbReference type="SUPFAM" id="SSF51905">
    <property type="entry name" value="FAD/NAD(P)-binding domain"/>
    <property type="match status" value="1"/>
</dbReference>
<name>A0A4Q9HYI3_STRKA</name>
<dbReference type="Gene3D" id="3.50.50.60">
    <property type="entry name" value="FAD/NAD(P)-binding domain"/>
    <property type="match status" value="1"/>
</dbReference>
<gene>
    <name evidence="7" type="ORF">EYS09_12295</name>
</gene>